<name>D1CIJ5_THET1</name>
<dbReference type="HOGENOM" id="CLU_000445_69_17_0"/>
<evidence type="ECO:0000313" key="4">
    <source>
        <dbReference type="EMBL" id="ACZ43566.1"/>
    </source>
</evidence>
<dbReference type="RefSeq" id="WP_012876597.1">
    <property type="nucleotide sequence ID" value="NC_013526.1"/>
</dbReference>
<dbReference type="EMBL" id="CP001826">
    <property type="protein sequence ID" value="ACZ43566.1"/>
    <property type="molecule type" value="Genomic_DNA"/>
</dbReference>
<evidence type="ECO:0000259" key="3">
    <source>
        <dbReference type="PROSITE" id="PS50110"/>
    </source>
</evidence>
<dbReference type="SMART" id="SM00448">
    <property type="entry name" value="REC"/>
    <property type="match status" value="1"/>
</dbReference>
<dbReference type="AlphaFoldDB" id="D1CIJ5"/>
<evidence type="ECO:0000313" key="5">
    <source>
        <dbReference type="Proteomes" id="UP000000323"/>
    </source>
</evidence>
<feature type="modified residue" description="4-aspartylphosphate" evidence="2">
    <location>
        <position position="53"/>
    </location>
</feature>
<dbReference type="Pfam" id="PF00072">
    <property type="entry name" value="Response_reg"/>
    <property type="match status" value="1"/>
</dbReference>
<dbReference type="PANTHER" id="PTHR44591:SF3">
    <property type="entry name" value="RESPONSE REGULATORY DOMAIN-CONTAINING PROTEIN"/>
    <property type="match status" value="1"/>
</dbReference>
<evidence type="ECO:0000256" key="1">
    <source>
        <dbReference type="ARBA" id="ARBA00022553"/>
    </source>
</evidence>
<accession>D1CIJ5</accession>
<dbReference type="OrthoDB" id="795853at2"/>
<dbReference type="GO" id="GO:0000160">
    <property type="term" value="P:phosphorelay signal transduction system"/>
    <property type="evidence" value="ECO:0007669"/>
    <property type="project" value="InterPro"/>
</dbReference>
<keyword evidence="5" id="KW-1185">Reference proteome</keyword>
<dbReference type="PROSITE" id="PS50110">
    <property type="entry name" value="RESPONSE_REGULATORY"/>
    <property type="match status" value="1"/>
</dbReference>
<organism evidence="4 5">
    <name type="scientific">Thermobaculum terrenum (strain ATCC BAA-798 / CCMEE 7001 / YNP1)</name>
    <dbReference type="NCBI Taxonomy" id="525904"/>
    <lineage>
        <taxon>Bacteria</taxon>
        <taxon>Bacillati</taxon>
        <taxon>Chloroflexota</taxon>
        <taxon>Chloroflexia</taxon>
        <taxon>Candidatus Thermobaculales</taxon>
        <taxon>Candidatus Thermobaculaceae</taxon>
        <taxon>Thermobaculum</taxon>
    </lineage>
</organism>
<feature type="domain" description="Response regulatory" evidence="3">
    <location>
        <begin position="4"/>
        <end position="118"/>
    </location>
</feature>
<dbReference type="SUPFAM" id="SSF52172">
    <property type="entry name" value="CheY-like"/>
    <property type="match status" value="1"/>
</dbReference>
<keyword evidence="1 2" id="KW-0597">Phosphoprotein</keyword>
<dbReference type="InterPro" id="IPR050595">
    <property type="entry name" value="Bact_response_regulator"/>
</dbReference>
<proteinExistence type="predicted"/>
<gene>
    <name evidence="4" type="ordered locus">Tter_2678</name>
</gene>
<dbReference type="Gene3D" id="3.40.50.2300">
    <property type="match status" value="1"/>
</dbReference>
<dbReference type="KEGG" id="ttr:Tter_2678"/>
<dbReference type="InterPro" id="IPR001789">
    <property type="entry name" value="Sig_transdc_resp-reg_receiver"/>
</dbReference>
<dbReference type="InterPro" id="IPR011006">
    <property type="entry name" value="CheY-like_superfamily"/>
</dbReference>
<dbReference type="PANTHER" id="PTHR44591">
    <property type="entry name" value="STRESS RESPONSE REGULATOR PROTEIN 1"/>
    <property type="match status" value="1"/>
</dbReference>
<reference evidence="5" key="1">
    <citation type="journal article" date="2010" name="Stand. Genomic Sci.">
        <title>Complete genome sequence of 'Thermobaculum terrenum' type strain (YNP1).</title>
        <authorList>
            <person name="Kiss H."/>
            <person name="Cleland D."/>
            <person name="Lapidus A."/>
            <person name="Lucas S."/>
            <person name="Glavina Del Rio T."/>
            <person name="Nolan M."/>
            <person name="Tice H."/>
            <person name="Han C."/>
            <person name="Goodwin L."/>
            <person name="Pitluck S."/>
            <person name="Liolios K."/>
            <person name="Ivanova N."/>
            <person name="Mavromatis K."/>
            <person name="Ovchinnikova G."/>
            <person name="Pati A."/>
            <person name="Chen A."/>
            <person name="Palaniappan K."/>
            <person name="Land M."/>
            <person name="Hauser L."/>
            <person name="Chang Y."/>
            <person name="Jeffries C."/>
            <person name="Lu M."/>
            <person name="Brettin T."/>
            <person name="Detter J."/>
            <person name="Goker M."/>
            <person name="Tindall B."/>
            <person name="Beck B."/>
            <person name="McDermott T."/>
            <person name="Woyke T."/>
            <person name="Bristow J."/>
            <person name="Eisen J."/>
            <person name="Markowitz V."/>
            <person name="Hugenholtz P."/>
            <person name="Kyrpides N."/>
            <person name="Klenk H."/>
            <person name="Cheng J."/>
        </authorList>
    </citation>
    <scope>NUCLEOTIDE SEQUENCE [LARGE SCALE GENOMIC DNA]</scope>
    <source>
        <strain evidence="5">ATCC BAA-798 / YNP1</strain>
    </source>
</reference>
<evidence type="ECO:0000256" key="2">
    <source>
        <dbReference type="PROSITE-ProRule" id="PRU00169"/>
    </source>
</evidence>
<dbReference type="Proteomes" id="UP000000323">
    <property type="component" value="Chromosome 2"/>
</dbReference>
<sequence>MSAKIVLFEDNPDIREFVSMVLREEGYEVVVPESLTEALEHIELHGADLFLLDSEGDDPQAAIDSLRLGCERAGPRVTTVVFTAYTVSKEQALEMGCAGVIPKPFDLDSLLSQIQKYLQLSRGQEAASSQE</sequence>
<protein>
    <submittedName>
        <fullName evidence="4">Response regulator receiver protein</fullName>
    </submittedName>
</protein>
<dbReference type="STRING" id="525904.Tter_2678"/>
<dbReference type="eggNOG" id="COG0745">
    <property type="taxonomic scope" value="Bacteria"/>
</dbReference>